<evidence type="ECO:0000259" key="1">
    <source>
        <dbReference type="Pfam" id="PF21537"/>
    </source>
</evidence>
<dbReference type="PANTHER" id="PTHR40047">
    <property type="entry name" value="UPF0703 PROTEIN YCGQ"/>
    <property type="match status" value="1"/>
</dbReference>
<name>A0A1E7DU95_9BACI</name>
<gene>
    <name evidence="2" type="ORF">BA724_00645</name>
</gene>
<dbReference type="InterPro" id="IPR015402">
    <property type="entry name" value="DUF1980"/>
</dbReference>
<organism evidence="2 3">
    <name type="scientific">Domibacillus iocasae</name>
    <dbReference type="NCBI Taxonomy" id="1714016"/>
    <lineage>
        <taxon>Bacteria</taxon>
        <taxon>Bacillati</taxon>
        <taxon>Bacillota</taxon>
        <taxon>Bacilli</taxon>
        <taxon>Bacillales</taxon>
        <taxon>Bacillaceae</taxon>
        <taxon>Domibacillus</taxon>
    </lineage>
</organism>
<dbReference type="NCBIfam" id="TIGR03943">
    <property type="entry name" value="TIGR03943 family putative permease subunit"/>
    <property type="match status" value="1"/>
</dbReference>
<dbReference type="Proteomes" id="UP000095658">
    <property type="component" value="Unassembled WGS sequence"/>
</dbReference>
<dbReference type="Pfam" id="PF21537">
    <property type="entry name" value="DUF1980_C"/>
    <property type="match status" value="1"/>
</dbReference>
<dbReference type="STRING" id="1714016.BA724_00645"/>
<dbReference type="InterPro" id="IPR052955">
    <property type="entry name" value="UPF0703_membrane_permease"/>
</dbReference>
<accession>A0A1E7DU95</accession>
<protein>
    <submittedName>
        <fullName evidence="2">TIGR03943 family protein</fullName>
    </submittedName>
</protein>
<proteinExistence type="predicted"/>
<dbReference type="AlphaFoldDB" id="A0A1E7DU95"/>
<comment type="caution">
    <text evidence="2">The sequence shown here is derived from an EMBL/GenBank/DDBJ whole genome shotgun (WGS) entry which is preliminary data.</text>
</comment>
<reference evidence="2 3" key="1">
    <citation type="submission" date="2016-06" db="EMBL/GenBank/DDBJ databases">
        <title>Domibacillus iocasae genome sequencing.</title>
        <authorList>
            <person name="Verma A."/>
            <person name="Pal Y."/>
            <person name="Ojha A.K."/>
            <person name="Krishnamurthi S."/>
        </authorList>
    </citation>
    <scope>NUCLEOTIDE SEQUENCE [LARGE SCALE GENOMIC DNA]</scope>
    <source>
        <strain evidence="2 3">DSM 29979</strain>
    </source>
</reference>
<feature type="domain" description="DUF1980" evidence="1">
    <location>
        <begin position="48"/>
        <end position="151"/>
    </location>
</feature>
<evidence type="ECO:0000313" key="3">
    <source>
        <dbReference type="Proteomes" id="UP000095658"/>
    </source>
</evidence>
<dbReference type="EMBL" id="MAMP01000001">
    <property type="protein sequence ID" value="OES46599.1"/>
    <property type="molecule type" value="Genomic_DNA"/>
</dbReference>
<keyword evidence="3" id="KW-1185">Reference proteome</keyword>
<dbReference type="InterPro" id="IPR048447">
    <property type="entry name" value="DUF1980_C"/>
</dbReference>
<evidence type="ECO:0000313" key="2">
    <source>
        <dbReference type="EMBL" id="OES46599.1"/>
    </source>
</evidence>
<dbReference type="PANTHER" id="PTHR40047:SF1">
    <property type="entry name" value="UPF0703 PROTEIN YCGQ"/>
    <property type="match status" value="1"/>
</dbReference>
<sequence length="153" mass="17284">MVFPLLTGFLLPPQTLGALIAAKKGTVLTLKPAQPQAQEEAAVDRKEIVKSEYDENMNRLEKDSVIQMEDDVFEPYYGRISTDPQKYVGRTIKMTGFIYKEEGFQSNQLALTRFLITHCIADAASNRFLTEFDEASAVEQDTWLEIEGTIELT</sequence>